<keyword evidence="1" id="KW-0812">Transmembrane</keyword>
<feature type="transmembrane region" description="Helical" evidence="1">
    <location>
        <begin position="144"/>
        <end position="166"/>
    </location>
</feature>
<reference evidence="3" key="2">
    <citation type="submission" date="2021-10" db="EMBL/GenBank/DDBJ databases">
        <title>Phylogenomics reveals ancestral predisposition of the termite-cultivated fungus Termitomyces towards a domesticated lifestyle.</title>
        <authorList>
            <person name="Auxier B."/>
            <person name="Grum-Grzhimaylo A."/>
            <person name="Cardenas M.E."/>
            <person name="Lodge J.D."/>
            <person name="Laessoe T."/>
            <person name="Pedersen O."/>
            <person name="Smith M.E."/>
            <person name="Kuyper T.W."/>
            <person name="Franco-Molano E.A."/>
            <person name="Baroni T.J."/>
            <person name="Aanen D.K."/>
        </authorList>
    </citation>
    <scope>NUCLEOTIDE SEQUENCE</scope>
    <source>
        <strain evidence="3">AP01</strain>
        <tissue evidence="3">Mycelium</tissue>
    </source>
</reference>
<protein>
    <submittedName>
        <fullName evidence="3">Uncharacterized protein</fullName>
    </submittedName>
</protein>
<dbReference type="AlphaFoldDB" id="A0A9P7GHL9"/>
<evidence type="ECO:0000313" key="4">
    <source>
        <dbReference type="Proteomes" id="UP000775547"/>
    </source>
</evidence>
<feature type="transmembrane region" description="Helical" evidence="1">
    <location>
        <begin position="105"/>
        <end position="124"/>
    </location>
</feature>
<gene>
    <name evidence="3" type="ORF">DXG03_000792</name>
</gene>
<sequence>MATATFFITAVLTAQALPTELPRTGSIDWSLGPNGKALLATQIAARRTSLNTEFDPPELQSNARLFTFLVTGFDFALALRLSNLSEPSRVLGFLSLPFSPSFDPSLLFLAAGAMPVSIVLYQFFRGSEKPLLGGAWSVPEGGAVDLRLIGGAAIFGVGWGLAGLALA</sequence>
<dbReference type="OrthoDB" id="10254418at2759"/>
<name>A0A9P7GHL9_9AGAR</name>
<keyword evidence="4" id="KW-1185">Reference proteome</keyword>
<dbReference type="InterPro" id="IPR046513">
    <property type="entry name" value="DUF6691"/>
</dbReference>
<keyword evidence="1" id="KW-1133">Transmembrane helix</keyword>
<comment type="caution">
    <text evidence="3">The sequence shown here is derived from an EMBL/GenBank/DDBJ whole genome shotgun (WGS) entry which is preliminary data.</text>
</comment>
<keyword evidence="2" id="KW-0732">Signal</keyword>
<dbReference type="Pfam" id="PF20398">
    <property type="entry name" value="DUF6691"/>
    <property type="match status" value="1"/>
</dbReference>
<reference evidence="3" key="1">
    <citation type="submission" date="2020-07" db="EMBL/GenBank/DDBJ databases">
        <authorList>
            <person name="Nieuwenhuis M."/>
            <person name="Van De Peppel L.J.J."/>
        </authorList>
    </citation>
    <scope>NUCLEOTIDE SEQUENCE</scope>
    <source>
        <strain evidence="3">AP01</strain>
        <tissue evidence="3">Mycelium</tissue>
    </source>
</reference>
<organism evidence="3 4">
    <name type="scientific">Asterophora parasitica</name>
    <dbReference type="NCBI Taxonomy" id="117018"/>
    <lineage>
        <taxon>Eukaryota</taxon>
        <taxon>Fungi</taxon>
        <taxon>Dikarya</taxon>
        <taxon>Basidiomycota</taxon>
        <taxon>Agaricomycotina</taxon>
        <taxon>Agaricomycetes</taxon>
        <taxon>Agaricomycetidae</taxon>
        <taxon>Agaricales</taxon>
        <taxon>Tricholomatineae</taxon>
        <taxon>Lyophyllaceae</taxon>
        <taxon>Asterophora</taxon>
    </lineage>
</organism>
<proteinExistence type="predicted"/>
<keyword evidence="1" id="KW-0472">Membrane</keyword>
<dbReference type="EMBL" id="JABCKV010000011">
    <property type="protein sequence ID" value="KAG5647257.1"/>
    <property type="molecule type" value="Genomic_DNA"/>
</dbReference>
<feature type="chain" id="PRO_5040341939" evidence="2">
    <location>
        <begin position="17"/>
        <end position="167"/>
    </location>
</feature>
<evidence type="ECO:0000256" key="2">
    <source>
        <dbReference type="SAM" id="SignalP"/>
    </source>
</evidence>
<evidence type="ECO:0000256" key="1">
    <source>
        <dbReference type="SAM" id="Phobius"/>
    </source>
</evidence>
<feature type="signal peptide" evidence="2">
    <location>
        <begin position="1"/>
        <end position="16"/>
    </location>
</feature>
<accession>A0A9P7GHL9</accession>
<evidence type="ECO:0000313" key="3">
    <source>
        <dbReference type="EMBL" id="KAG5647257.1"/>
    </source>
</evidence>
<dbReference type="Proteomes" id="UP000775547">
    <property type="component" value="Unassembled WGS sequence"/>
</dbReference>